<comment type="similarity">
    <text evidence="2">Belongs to the paxM FAD-dependent monooxygenase family.</text>
</comment>
<keyword evidence="5" id="KW-0560">Oxidoreductase</keyword>
<evidence type="ECO:0000256" key="3">
    <source>
        <dbReference type="ARBA" id="ARBA00022630"/>
    </source>
</evidence>
<protein>
    <recommendedName>
        <fullName evidence="6">FAD-binding domain-containing protein</fullName>
    </recommendedName>
</protein>
<accession>A0ABR3YJ50</accession>
<dbReference type="PANTHER" id="PTHR47356:SF2">
    <property type="entry name" value="FAD-BINDING DOMAIN-CONTAINING PROTEIN-RELATED"/>
    <property type="match status" value="1"/>
</dbReference>
<dbReference type="EMBL" id="JAWCUI010000097">
    <property type="protein sequence ID" value="KAL1888213.1"/>
    <property type="molecule type" value="Genomic_DNA"/>
</dbReference>
<dbReference type="PRINTS" id="PR00420">
    <property type="entry name" value="RNGMNOXGNASE"/>
</dbReference>
<name>A0ABR3YJ50_9PEZI</name>
<keyword evidence="3" id="KW-0285">Flavoprotein</keyword>
<dbReference type="Gene3D" id="3.50.50.60">
    <property type="entry name" value="FAD/NAD(P)-binding domain"/>
    <property type="match status" value="1"/>
</dbReference>
<evidence type="ECO:0000259" key="6">
    <source>
        <dbReference type="Pfam" id="PF01494"/>
    </source>
</evidence>
<evidence type="ECO:0000313" key="8">
    <source>
        <dbReference type="Proteomes" id="UP001583186"/>
    </source>
</evidence>
<dbReference type="InterPro" id="IPR002938">
    <property type="entry name" value="FAD-bd"/>
</dbReference>
<dbReference type="Pfam" id="PF01494">
    <property type="entry name" value="FAD_binding_3"/>
    <property type="match status" value="1"/>
</dbReference>
<dbReference type="InterPro" id="IPR036188">
    <property type="entry name" value="FAD/NAD-bd_sf"/>
</dbReference>
<proteinExistence type="inferred from homology"/>
<dbReference type="PANTHER" id="PTHR47356">
    <property type="entry name" value="FAD-DEPENDENT MONOOXYGENASE ASQG-RELATED"/>
    <property type="match status" value="1"/>
</dbReference>
<organism evidence="7 8">
    <name type="scientific">Sporothrix stenoceras</name>
    <dbReference type="NCBI Taxonomy" id="5173"/>
    <lineage>
        <taxon>Eukaryota</taxon>
        <taxon>Fungi</taxon>
        <taxon>Dikarya</taxon>
        <taxon>Ascomycota</taxon>
        <taxon>Pezizomycotina</taxon>
        <taxon>Sordariomycetes</taxon>
        <taxon>Sordariomycetidae</taxon>
        <taxon>Ophiostomatales</taxon>
        <taxon>Ophiostomataceae</taxon>
        <taxon>Sporothrix</taxon>
    </lineage>
</organism>
<comment type="caution">
    <text evidence="7">The sequence shown here is derived from an EMBL/GenBank/DDBJ whole genome shotgun (WGS) entry which is preliminary data.</text>
</comment>
<evidence type="ECO:0000256" key="1">
    <source>
        <dbReference type="ARBA" id="ARBA00001974"/>
    </source>
</evidence>
<sequence>MGWDLPDKETRIFTSKKVISIETHADGVQVHCDDGSIEKSSIVVGCDGAYSRVRGIMQDLRLKASGHVCGSEMPIKAEYQALVGYLNRIPQMQPGTIWEVRGNKTSFQVFMQEDVGWFLAYKRLTVPVSQSTQYSDDDVSAFADSVMDHPVGEGLLFRDLWDVRKWTRMLNIEEGLVSEWHHDRIVLLGDSIHKMSPNAGLGMNQGWQGVVALTNLLRKLLSENPEPDTPALTAIFEKYKKTCHKSAKDAAFLSNLYLRTTCWHNVAYKVADILGPYLGGDPAIFRLMASPMIKRGLILDSTPEPGYKEGNIPWDNKPYVAEQ</sequence>
<comment type="cofactor">
    <cofactor evidence="1">
        <name>FAD</name>
        <dbReference type="ChEBI" id="CHEBI:57692"/>
    </cofactor>
</comment>
<feature type="domain" description="FAD-binding" evidence="6">
    <location>
        <begin position="165"/>
        <end position="248"/>
    </location>
</feature>
<dbReference type="Proteomes" id="UP001583186">
    <property type="component" value="Unassembled WGS sequence"/>
</dbReference>
<keyword evidence="8" id="KW-1185">Reference proteome</keyword>
<gene>
    <name evidence="7" type="ORF">Sste5346_009687</name>
</gene>
<evidence type="ECO:0000313" key="7">
    <source>
        <dbReference type="EMBL" id="KAL1888213.1"/>
    </source>
</evidence>
<keyword evidence="4" id="KW-0274">FAD</keyword>
<dbReference type="SUPFAM" id="SSF51905">
    <property type="entry name" value="FAD/NAD(P)-binding domain"/>
    <property type="match status" value="1"/>
</dbReference>
<evidence type="ECO:0000256" key="4">
    <source>
        <dbReference type="ARBA" id="ARBA00022827"/>
    </source>
</evidence>
<evidence type="ECO:0000256" key="2">
    <source>
        <dbReference type="ARBA" id="ARBA00007992"/>
    </source>
</evidence>
<evidence type="ECO:0000256" key="5">
    <source>
        <dbReference type="ARBA" id="ARBA00023002"/>
    </source>
</evidence>
<reference evidence="7 8" key="1">
    <citation type="journal article" date="2024" name="IMA Fungus">
        <title>IMA Genome - F19 : A genome assembly and annotation guide to empower mycologists, including annotated draft genome sequences of Ceratocystis pirilliformis, Diaporthe australafricana, Fusarium ophioides, Paecilomyces lecythidis, and Sporothrix stenoceras.</title>
        <authorList>
            <person name="Aylward J."/>
            <person name="Wilson A.M."/>
            <person name="Visagie C.M."/>
            <person name="Spraker J."/>
            <person name="Barnes I."/>
            <person name="Buitendag C."/>
            <person name="Ceriani C."/>
            <person name="Del Mar Angel L."/>
            <person name="du Plessis D."/>
            <person name="Fuchs T."/>
            <person name="Gasser K."/>
            <person name="Kramer D."/>
            <person name="Li W."/>
            <person name="Munsamy K."/>
            <person name="Piso A."/>
            <person name="Price J.L."/>
            <person name="Sonnekus B."/>
            <person name="Thomas C."/>
            <person name="van der Nest A."/>
            <person name="van Dijk A."/>
            <person name="van Heerden A."/>
            <person name="van Vuuren N."/>
            <person name="Yilmaz N."/>
            <person name="Duong T.A."/>
            <person name="van der Merwe N.A."/>
            <person name="Wingfield M.J."/>
            <person name="Wingfield B.D."/>
        </authorList>
    </citation>
    <scope>NUCLEOTIDE SEQUENCE [LARGE SCALE GENOMIC DNA]</scope>
    <source>
        <strain evidence="7 8">CMW 5346</strain>
    </source>
</reference>
<dbReference type="InterPro" id="IPR050562">
    <property type="entry name" value="FAD_mOase_fung"/>
</dbReference>